<reference evidence="9" key="1">
    <citation type="submission" date="2017-01" db="EMBL/GenBank/DDBJ databases">
        <authorList>
            <person name="Varghese N."/>
            <person name="Submissions S."/>
        </authorList>
    </citation>
    <scope>NUCLEOTIDE SEQUENCE [LARGE SCALE GENOMIC DNA]</scope>
    <source>
        <strain evidence="9">DSM 22306</strain>
    </source>
</reference>
<dbReference type="EMBL" id="FTOE01000002">
    <property type="protein sequence ID" value="SIS54804.1"/>
    <property type="molecule type" value="Genomic_DNA"/>
</dbReference>
<dbReference type="AlphaFoldDB" id="A0A1N7K029"/>
<dbReference type="EC" id="1.1.99.14" evidence="6"/>
<dbReference type="InterPro" id="IPR009051">
    <property type="entry name" value="Helical_ferredxn"/>
</dbReference>
<proteinExistence type="predicted"/>
<evidence type="ECO:0000313" key="9">
    <source>
        <dbReference type="Proteomes" id="UP000185999"/>
    </source>
</evidence>
<dbReference type="PANTHER" id="PTHR32479:SF17">
    <property type="entry name" value="GLYCOLATE OXIDASE IRON-SULFUR SUBUNIT"/>
    <property type="match status" value="1"/>
</dbReference>
<comment type="catalytic activity">
    <reaction evidence="6">
        <text>(R)-lactate + A = pyruvate + AH2</text>
        <dbReference type="Rhea" id="RHEA:15089"/>
        <dbReference type="ChEBI" id="CHEBI:13193"/>
        <dbReference type="ChEBI" id="CHEBI:15361"/>
        <dbReference type="ChEBI" id="CHEBI:16004"/>
        <dbReference type="ChEBI" id="CHEBI:17499"/>
    </reaction>
</comment>
<protein>
    <recommendedName>
        <fullName evidence="6">Glycolate oxidase iron-sulfur subunit</fullName>
        <ecNumber evidence="6">1.1.99.14</ecNumber>
    </recommendedName>
</protein>
<dbReference type="InterPro" id="IPR004017">
    <property type="entry name" value="Cys_rich_dom"/>
</dbReference>
<keyword evidence="6" id="KW-0249">Electron transport</keyword>
<keyword evidence="4 6" id="KW-0408">Iron</keyword>
<dbReference type="RefSeq" id="WP_054340948.1">
    <property type="nucleotide sequence ID" value="NZ_FTOE01000002.1"/>
</dbReference>
<dbReference type="PROSITE" id="PS51379">
    <property type="entry name" value="4FE4S_FER_2"/>
    <property type="match status" value="2"/>
</dbReference>
<keyword evidence="3" id="KW-0677">Repeat</keyword>
<dbReference type="Gene3D" id="1.10.1060.10">
    <property type="entry name" value="Alpha-helical ferredoxin"/>
    <property type="match status" value="1"/>
</dbReference>
<keyword evidence="6" id="KW-0813">Transport</keyword>
<gene>
    <name evidence="8" type="ORF">SAMN05421760_102105</name>
</gene>
<name>A0A1N7K029_9GAMM</name>
<keyword evidence="1 6" id="KW-0004">4Fe-4S</keyword>
<evidence type="ECO:0000256" key="6">
    <source>
        <dbReference type="PIRNR" id="PIRNR000139"/>
    </source>
</evidence>
<dbReference type="OrthoDB" id="9765258at2"/>
<dbReference type="PANTHER" id="PTHR32479">
    <property type="entry name" value="GLYCOLATE OXIDASE IRON-SULFUR SUBUNIT"/>
    <property type="match status" value="1"/>
</dbReference>
<sequence>MKTDLIPHYKDSPEGQDAEAILRSCVHCGFCNATCPTYQELNDERDGPRGRIYLIKQLLEGGEVTEKTRTHLDRCLTCRSCETTCPSGVQYGRLIDFGRAEVEKKLDRPLNQKLMRWALRQVLPYPKRFGPLLKAGQVLRPIMPEAIKAKMPPKRQANSPWPAERHDRVMLALAGCAQPSTTPNTNIATARVLDKLGITLVEESKAGCCGAVSYHLGAHDEGLDFMRRNIDAWWPAVEAGVEAIVMTASGCGAMVQDYGYALRHDAIYSEKAHKISALTKDISEILSAEDLTQLAINNTPGSTSSGKVAVHCPCTLQHAMKQSGVVEDILQRAGIELTKTKDAHLCCGSAGTYSILQPEMSQKLLSNKLEALTLGQPDRIVTSNVGCQLHLESKAKVPVQHWIELLDN</sequence>
<dbReference type="SUPFAM" id="SSF54862">
    <property type="entry name" value="4Fe-4S ferredoxins"/>
    <property type="match status" value="1"/>
</dbReference>
<keyword evidence="5 6" id="KW-0411">Iron-sulfur</keyword>
<evidence type="ECO:0000256" key="2">
    <source>
        <dbReference type="ARBA" id="ARBA00022723"/>
    </source>
</evidence>
<evidence type="ECO:0000259" key="7">
    <source>
        <dbReference type="PROSITE" id="PS51379"/>
    </source>
</evidence>
<comment type="catalytic activity">
    <reaction evidence="6">
        <text>glycolate + A = glyoxylate + AH2</text>
        <dbReference type="Rhea" id="RHEA:21264"/>
        <dbReference type="ChEBI" id="CHEBI:13193"/>
        <dbReference type="ChEBI" id="CHEBI:17499"/>
        <dbReference type="ChEBI" id="CHEBI:29805"/>
        <dbReference type="ChEBI" id="CHEBI:36655"/>
        <dbReference type="EC" id="1.1.99.14"/>
    </reaction>
</comment>
<evidence type="ECO:0000256" key="3">
    <source>
        <dbReference type="ARBA" id="ARBA00022737"/>
    </source>
</evidence>
<dbReference type="InterPro" id="IPR017896">
    <property type="entry name" value="4Fe4S_Fe-S-bd"/>
</dbReference>
<dbReference type="PIRSF" id="PIRSF000139">
    <property type="entry name" value="Glc_ox_4Fe-4S"/>
    <property type="match status" value="1"/>
</dbReference>
<dbReference type="GO" id="GO:0019154">
    <property type="term" value="F:glycolate dehydrogenase activity"/>
    <property type="evidence" value="ECO:0007669"/>
    <property type="project" value="UniProtKB-EC"/>
</dbReference>
<dbReference type="InterPro" id="IPR017900">
    <property type="entry name" value="4Fe4S_Fe_S_CS"/>
</dbReference>
<evidence type="ECO:0000256" key="4">
    <source>
        <dbReference type="ARBA" id="ARBA00023004"/>
    </source>
</evidence>
<accession>A0A1N7K029</accession>
<dbReference type="Pfam" id="PF02754">
    <property type="entry name" value="CCG"/>
    <property type="match status" value="2"/>
</dbReference>
<feature type="domain" description="4Fe-4S ferredoxin-type" evidence="7">
    <location>
        <begin position="66"/>
        <end position="89"/>
    </location>
</feature>
<keyword evidence="9" id="KW-1185">Reference proteome</keyword>
<dbReference type="Proteomes" id="UP000185999">
    <property type="component" value="Unassembled WGS sequence"/>
</dbReference>
<organism evidence="8 9">
    <name type="scientific">Neptunomonas antarctica</name>
    <dbReference type="NCBI Taxonomy" id="619304"/>
    <lineage>
        <taxon>Bacteria</taxon>
        <taxon>Pseudomonadati</taxon>
        <taxon>Pseudomonadota</taxon>
        <taxon>Gammaproteobacteria</taxon>
        <taxon>Oceanospirillales</taxon>
        <taxon>Oceanospirillaceae</taxon>
        <taxon>Neptunomonas</taxon>
    </lineage>
</organism>
<dbReference type="STRING" id="619304.SAMN05421760_102105"/>
<evidence type="ECO:0000313" key="8">
    <source>
        <dbReference type="EMBL" id="SIS54804.1"/>
    </source>
</evidence>
<comment type="function">
    <text evidence="6">Component of a complex that catalyzes the oxidation of glycolate to glyoxylate.</text>
</comment>
<evidence type="ECO:0000256" key="5">
    <source>
        <dbReference type="ARBA" id="ARBA00023014"/>
    </source>
</evidence>
<keyword evidence="2 6" id="KW-0479">Metal-binding</keyword>
<dbReference type="GO" id="GO:0046872">
    <property type="term" value="F:metal ion binding"/>
    <property type="evidence" value="ECO:0007669"/>
    <property type="project" value="UniProtKB-UniRule"/>
</dbReference>
<dbReference type="GO" id="GO:0051539">
    <property type="term" value="F:4 iron, 4 sulfur cluster binding"/>
    <property type="evidence" value="ECO:0007669"/>
    <property type="project" value="UniProtKB-UniRule"/>
</dbReference>
<dbReference type="InterPro" id="IPR012257">
    <property type="entry name" value="Glc_ox_4Fe-4S"/>
</dbReference>
<evidence type="ECO:0000256" key="1">
    <source>
        <dbReference type="ARBA" id="ARBA00022485"/>
    </source>
</evidence>
<dbReference type="NCBIfam" id="NF008434">
    <property type="entry name" value="PRK11274.1"/>
    <property type="match status" value="1"/>
</dbReference>
<feature type="domain" description="4Fe-4S ferredoxin-type" evidence="7">
    <location>
        <begin position="16"/>
        <end position="46"/>
    </location>
</feature>
<dbReference type="PROSITE" id="PS00198">
    <property type="entry name" value="4FE4S_FER_1"/>
    <property type="match status" value="1"/>
</dbReference>
<dbReference type="Pfam" id="PF13183">
    <property type="entry name" value="Fer4_8"/>
    <property type="match status" value="1"/>
</dbReference>
<comment type="cofactor">
    <cofactor evidence="6">
        <name>[4Fe-4S] cluster</name>
        <dbReference type="ChEBI" id="CHEBI:49883"/>
    </cofactor>
    <text evidence="6">Binds 2 [4Fe-4S] clusters.</text>
</comment>